<protein>
    <recommendedName>
        <fullName evidence="3">Lipopolysaccharide biosynthesis protein</fullName>
    </recommendedName>
</protein>
<accession>A0A2M9CBP9</accession>
<name>A0A2M9CBP9_9FLAO</name>
<reference evidence="1 2" key="1">
    <citation type="submission" date="2017-11" db="EMBL/GenBank/DDBJ databases">
        <title>Genomic Encyclopedia of Archaeal and Bacterial Type Strains, Phase II (KMG-II): From Individual Species to Whole Genera.</title>
        <authorList>
            <person name="Goeker M."/>
        </authorList>
    </citation>
    <scope>NUCLEOTIDE SEQUENCE [LARGE SCALE GENOMIC DNA]</scope>
    <source>
        <strain evidence="1 2">DSM 27617</strain>
    </source>
</reference>
<evidence type="ECO:0000313" key="1">
    <source>
        <dbReference type="EMBL" id="PJJ68247.1"/>
    </source>
</evidence>
<dbReference type="Proteomes" id="UP000228740">
    <property type="component" value="Unassembled WGS sequence"/>
</dbReference>
<organism evidence="1 2">
    <name type="scientific">Chryseobacterium geocarposphaerae</name>
    <dbReference type="NCBI Taxonomy" id="1416776"/>
    <lineage>
        <taxon>Bacteria</taxon>
        <taxon>Pseudomonadati</taxon>
        <taxon>Bacteroidota</taxon>
        <taxon>Flavobacteriia</taxon>
        <taxon>Flavobacteriales</taxon>
        <taxon>Weeksellaceae</taxon>
        <taxon>Chryseobacterium group</taxon>
        <taxon>Chryseobacterium</taxon>
    </lineage>
</organism>
<dbReference type="RefSeq" id="WP_100376879.1">
    <property type="nucleotide sequence ID" value="NZ_PGFD01000001.1"/>
</dbReference>
<dbReference type="OrthoDB" id="3251881at2"/>
<proteinExistence type="predicted"/>
<gene>
    <name evidence="1" type="ORF">CLV73_2284</name>
</gene>
<comment type="caution">
    <text evidence="1">The sequence shown here is derived from an EMBL/GenBank/DDBJ whole genome shotgun (WGS) entry which is preliminary data.</text>
</comment>
<evidence type="ECO:0000313" key="2">
    <source>
        <dbReference type="Proteomes" id="UP000228740"/>
    </source>
</evidence>
<dbReference type="AlphaFoldDB" id="A0A2M9CBP9"/>
<evidence type="ECO:0008006" key="3">
    <source>
        <dbReference type="Google" id="ProtNLM"/>
    </source>
</evidence>
<sequence length="323" mass="38960">MSRILIIMHNYAGISDLIKRNLKDLHYDNVDFMLYSEEKFRYKNLGEKLTNLYRKIFLGDKKYKEKLRASFIENTLLQKARNLPEYDTILMMTTEFFSDEFISVIRTKTKKLIGNHWDGLKRTPSVYPKLKFFDKFFVFDPDDVDEQKNIFFLTNFFFTFDETNDSAKIENDVFYIGTYVEERFKALKKISETLSLKKISQKILLFNWDKREKDGEIVFTNDFLTYDENIKWVKSSKALLDLKLKEHNGLSFRFFEALKYEKKIITDNPHVKNYDFYRKENIFIIGEDSERELNNFIETSYFEIPLEIKNKYNFESWFKTLTS</sequence>
<dbReference type="EMBL" id="PGFD01000001">
    <property type="protein sequence ID" value="PJJ68247.1"/>
    <property type="molecule type" value="Genomic_DNA"/>
</dbReference>
<keyword evidence="2" id="KW-1185">Reference proteome</keyword>